<comment type="caution">
    <text evidence="2">The sequence shown here is derived from an EMBL/GenBank/DDBJ whole genome shotgun (WGS) entry which is preliminary data.</text>
</comment>
<organism evidence="2 3">
    <name type="scientific">Tissierella carlieri</name>
    <dbReference type="NCBI Taxonomy" id="689904"/>
    <lineage>
        <taxon>Bacteria</taxon>
        <taxon>Bacillati</taxon>
        <taxon>Bacillota</taxon>
        <taxon>Tissierellia</taxon>
        <taxon>Tissierellales</taxon>
        <taxon>Tissierellaceae</taxon>
        <taxon>Tissierella</taxon>
    </lineage>
</organism>
<evidence type="ECO:0000259" key="1">
    <source>
        <dbReference type="SMART" id="SM01221"/>
    </source>
</evidence>
<proteinExistence type="predicted"/>
<dbReference type="Proteomes" id="UP001524478">
    <property type="component" value="Unassembled WGS sequence"/>
</dbReference>
<dbReference type="Pfam" id="PF02971">
    <property type="entry name" value="FTCD"/>
    <property type="match status" value="1"/>
</dbReference>
<dbReference type="InterPro" id="IPR022384">
    <property type="entry name" value="FormiminoTrfase_cat_dom_sf"/>
</dbReference>
<feature type="domain" description="Formiminotransferase C-terminal subdomain" evidence="1">
    <location>
        <begin position="1"/>
        <end position="69"/>
    </location>
</feature>
<dbReference type="SUPFAM" id="SSF55116">
    <property type="entry name" value="Formiminotransferase domain of formiminotransferase-cyclodeaminase"/>
    <property type="match status" value="1"/>
</dbReference>
<evidence type="ECO:0000313" key="2">
    <source>
        <dbReference type="EMBL" id="MCQ4925908.1"/>
    </source>
</evidence>
<feature type="non-terminal residue" evidence="2">
    <location>
        <position position="1"/>
    </location>
</feature>
<protein>
    <submittedName>
        <fullName evidence="2">Glutamate formimidoyltransferase</fullName>
    </submittedName>
</protein>
<accession>A0ABT1SHE3</accession>
<evidence type="ECO:0000313" key="3">
    <source>
        <dbReference type="Proteomes" id="UP001524478"/>
    </source>
</evidence>
<dbReference type="Gene3D" id="3.30.70.670">
    <property type="entry name" value="Formiminotransferase, C-terminal subdomain"/>
    <property type="match status" value="1"/>
</dbReference>
<dbReference type="EMBL" id="JANGAC010000109">
    <property type="protein sequence ID" value="MCQ4925908.1"/>
    <property type="molecule type" value="Genomic_DNA"/>
</dbReference>
<reference evidence="2 3" key="1">
    <citation type="submission" date="2022-06" db="EMBL/GenBank/DDBJ databases">
        <title>Isolation of gut microbiota from human fecal samples.</title>
        <authorList>
            <person name="Pamer E.G."/>
            <person name="Barat B."/>
            <person name="Waligurski E."/>
            <person name="Medina S."/>
            <person name="Paddock L."/>
            <person name="Mostad J."/>
        </authorList>
    </citation>
    <scope>NUCLEOTIDE SEQUENCE [LARGE SCALE GENOMIC DNA]</scope>
    <source>
        <strain evidence="2 3">DFI.7.95</strain>
    </source>
</reference>
<dbReference type="InterPro" id="IPR037070">
    <property type="entry name" value="Formiminotransferase_C_sf"/>
</dbReference>
<feature type="non-terminal residue" evidence="2">
    <location>
        <position position="69"/>
    </location>
</feature>
<name>A0ABT1SHE3_9FIRM</name>
<dbReference type="SMART" id="SM01221">
    <property type="entry name" value="FTCD"/>
    <property type="match status" value="1"/>
</dbReference>
<sequence>VKIAKQIAKAVRGPSGGYSTLRAVGIKIPERDGVVVSMNMFHCAQTPLYRPFELVKLEAQKYGVAVTGS</sequence>
<keyword evidence="3" id="KW-1185">Reference proteome</keyword>
<gene>
    <name evidence="2" type="ORF">NE686_22700</name>
</gene>
<dbReference type="InterPro" id="IPR013802">
    <property type="entry name" value="Formiminotransferase_C"/>
</dbReference>